<evidence type="ECO:0000313" key="2">
    <source>
        <dbReference type="Proteomes" id="UP000501253"/>
    </source>
</evidence>
<dbReference type="RefSeq" id="WP_168718792.1">
    <property type="nucleotide sequence ID" value="NZ_CP042909.1"/>
</dbReference>
<evidence type="ECO:0000313" key="1">
    <source>
        <dbReference type="EMBL" id="QJA05425.1"/>
    </source>
</evidence>
<dbReference type="AlphaFoldDB" id="A0A6H1WQD0"/>
<protein>
    <submittedName>
        <fullName evidence="1">DUF429 domain-containing protein</fullName>
    </submittedName>
</protein>
<name>A0A6H1WQD0_9BACT</name>
<dbReference type="KEGG" id="tmai:FVE67_00865"/>
<keyword evidence="2" id="KW-1185">Reference proteome</keyword>
<proteinExistence type="predicted"/>
<sequence>MSFCFLGVDLGGEENTWALALDRATLQPLEALSFLKGRPVSLSEVREFAEGNIVLAAALDAPLAFSLEDQKGLRPADRKLREILRETGGDPGWVMSYSALMGLPLRALLLAEALSPMVGTILETHPRAGLFLSLPGLREEVRKYKVRKLSQEEKRQSCRILWRALGKMAADLRKKCAPASPKDPPFPEPPEPSDGLVDALACALTAATYHLFPEGLCFLPPSSRGFGPFVVLFKVPKLSPPPGEG</sequence>
<dbReference type="InterPro" id="IPR007362">
    <property type="entry name" value="DUF429"/>
</dbReference>
<dbReference type="Pfam" id="PF04250">
    <property type="entry name" value="DUF429"/>
    <property type="match status" value="1"/>
</dbReference>
<dbReference type="EMBL" id="CP042909">
    <property type="protein sequence ID" value="QJA05425.1"/>
    <property type="molecule type" value="Genomic_DNA"/>
</dbReference>
<gene>
    <name evidence="1" type="ORF">FVE67_00865</name>
</gene>
<accession>A0A6H1WQD0</accession>
<dbReference type="Proteomes" id="UP000501253">
    <property type="component" value="Chromosome"/>
</dbReference>
<organism evidence="1 2">
    <name type="scientific">Thermosulfurimonas marina</name>
    <dbReference type="NCBI Taxonomy" id="2047767"/>
    <lineage>
        <taxon>Bacteria</taxon>
        <taxon>Pseudomonadati</taxon>
        <taxon>Thermodesulfobacteriota</taxon>
        <taxon>Thermodesulfobacteria</taxon>
        <taxon>Thermodesulfobacteriales</taxon>
        <taxon>Thermodesulfobacteriaceae</taxon>
        <taxon>Thermosulfurimonas</taxon>
    </lineage>
</organism>
<reference evidence="1 2" key="1">
    <citation type="submission" date="2019-08" db="EMBL/GenBank/DDBJ databases">
        <title>Complete genome sequence of Thermosulfurimonas marina SU872T, an anaerobic thermophilic chemolithoautotrophic bacterium isolated from a shallow marine hydrothermal vent.</title>
        <authorList>
            <person name="Allioux M."/>
            <person name="Jebbar M."/>
            <person name="Slobodkina G."/>
            <person name="Slobodkin A."/>
            <person name="Moalic Y."/>
            <person name="Frolova A."/>
            <person name="Shao Z."/>
            <person name="Alain K."/>
        </authorList>
    </citation>
    <scope>NUCLEOTIDE SEQUENCE [LARGE SCALE GENOMIC DNA]</scope>
    <source>
        <strain evidence="1 2">SU872</strain>
    </source>
</reference>